<dbReference type="STRING" id="1424334.W822_01060"/>
<keyword evidence="2" id="KW-1185">Reference proteome</keyword>
<gene>
    <name evidence="1" type="ORF">W822_01060</name>
</gene>
<evidence type="ECO:0000313" key="1">
    <source>
        <dbReference type="EMBL" id="ETF04637.1"/>
    </source>
</evidence>
<dbReference type="AlphaFoldDB" id="V8QYC8"/>
<protein>
    <submittedName>
        <fullName evidence="1">Uncharacterized protein</fullName>
    </submittedName>
</protein>
<dbReference type="Proteomes" id="UP000018733">
    <property type="component" value="Unassembled WGS sequence"/>
</dbReference>
<dbReference type="HOGENOM" id="CLU_2406742_0_0_4"/>
<proteinExistence type="predicted"/>
<reference evidence="1 2" key="1">
    <citation type="journal article" date="2014" name="Genome Announc.">
        <title>Draft Genome Sequence of Advenella kashmirensis Strain W13003, a Polycyclic Aromatic Hydrocarbon-Degrading Bacterium.</title>
        <authorList>
            <person name="Wang X."/>
            <person name="Jin D."/>
            <person name="Zhou L."/>
            <person name="Wu L."/>
            <person name="An W."/>
            <person name="Zhao L."/>
        </authorList>
    </citation>
    <scope>NUCLEOTIDE SEQUENCE [LARGE SCALE GENOMIC DNA]</scope>
    <source>
        <strain evidence="1 2">W13003</strain>
    </source>
</reference>
<comment type="caution">
    <text evidence="1">The sequence shown here is derived from an EMBL/GenBank/DDBJ whole genome shotgun (WGS) entry which is preliminary data.</text>
</comment>
<organism evidence="1 2">
    <name type="scientific">Advenella kashmirensis W13003</name>
    <dbReference type="NCBI Taxonomy" id="1424334"/>
    <lineage>
        <taxon>Bacteria</taxon>
        <taxon>Pseudomonadati</taxon>
        <taxon>Pseudomonadota</taxon>
        <taxon>Betaproteobacteria</taxon>
        <taxon>Burkholderiales</taxon>
        <taxon>Alcaligenaceae</taxon>
    </lineage>
</organism>
<dbReference type="eggNOG" id="COG1028">
    <property type="taxonomic scope" value="Bacteria"/>
</dbReference>
<sequence>MKIFFMSNKIASQHRWFNAIAKGPIWIPLIPASFLAGKAAELKKNKPMSRPGQAFELVPAYASLVSGFDLYDWADDRRQWGHDRKWLFFLRE</sequence>
<accession>V8QYC8</accession>
<name>V8QYC8_9BURK</name>
<evidence type="ECO:0000313" key="2">
    <source>
        <dbReference type="Proteomes" id="UP000018733"/>
    </source>
</evidence>
<dbReference type="EMBL" id="AYXT01000001">
    <property type="protein sequence ID" value="ETF04637.1"/>
    <property type="molecule type" value="Genomic_DNA"/>
</dbReference>